<protein>
    <submittedName>
        <fullName evidence="1">Uncharacterized protein</fullName>
    </submittedName>
</protein>
<name>A0AA39YZD4_9PEZI</name>
<sequence>MFVLLSTLENVYSGQIAYVRKYAGAGGNIFASANHVKRSMIEDWQRSAKNLIYHFRVVSRGNVPFSKTWTPDLQETAGIDDESLTYIRKVSTLVMNRRDEISNLCTSESADEAPQPLRWIGGLFLDSLAGLD</sequence>
<dbReference type="EMBL" id="JAULSY010000158">
    <property type="protein sequence ID" value="KAK0660880.1"/>
    <property type="molecule type" value="Genomic_DNA"/>
</dbReference>
<dbReference type="AlphaFoldDB" id="A0AA39YZD4"/>
<reference evidence="1" key="1">
    <citation type="submission" date="2023-06" db="EMBL/GenBank/DDBJ databases">
        <title>Genome-scale phylogeny and comparative genomics of the fungal order Sordariales.</title>
        <authorList>
            <consortium name="Lawrence Berkeley National Laboratory"/>
            <person name="Hensen N."/>
            <person name="Bonometti L."/>
            <person name="Westerberg I."/>
            <person name="Brannstrom I.O."/>
            <person name="Guillou S."/>
            <person name="Cros-Aarteil S."/>
            <person name="Calhoun S."/>
            <person name="Haridas S."/>
            <person name="Kuo A."/>
            <person name="Mondo S."/>
            <person name="Pangilinan J."/>
            <person name="Riley R."/>
            <person name="Labutti K."/>
            <person name="Andreopoulos B."/>
            <person name="Lipzen A."/>
            <person name="Chen C."/>
            <person name="Yanf M."/>
            <person name="Daum C."/>
            <person name="Ng V."/>
            <person name="Clum A."/>
            <person name="Steindorff A."/>
            <person name="Ohm R."/>
            <person name="Martin F."/>
            <person name="Silar P."/>
            <person name="Natvig D."/>
            <person name="Lalanne C."/>
            <person name="Gautier V."/>
            <person name="Ament-Velasquez S.L."/>
            <person name="Kruys A."/>
            <person name="Hutchinson M.I."/>
            <person name="Powell A.J."/>
            <person name="Barry K."/>
            <person name="Miller A.N."/>
            <person name="Grigoriev I.V."/>
            <person name="Debuchy R."/>
            <person name="Gladieux P."/>
            <person name="Thoren M.H."/>
            <person name="Johannesson H."/>
        </authorList>
    </citation>
    <scope>NUCLEOTIDE SEQUENCE</scope>
    <source>
        <strain evidence="1">CBS 307.81</strain>
    </source>
</reference>
<evidence type="ECO:0000313" key="2">
    <source>
        <dbReference type="Proteomes" id="UP001174997"/>
    </source>
</evidence>
<gene>
    <name evidence="1" type="ORF">QBC41DRAFT_341010</name>
</gene>
<proteinExistence type="predicted"/>
<organism evidence="1 2">
    <name type="scientific">Cercophora samala</name>
    <dbReference type="NCBI Taxonomy" id="330535"/>
    <lineage>
        <taxon>Eukaryota</taxon>
        <taxon>Fungi</taxon>
        <taxon>Dikarya</taxon>
        <taxon>Ascomycota</taxon>
        <taxon>Pezizomycotina</taxon>
        <taxon>Sordariomycetes</taxon>
        <taxon>Sordariomycetidae</taxon>
        <taxon>Sordariales</taxon>
        <taxon>Lasiosphaeriaceae</taxon>
        <taxon>Cercophora</taxon>
    </lineage>
</organism>
<comment type="caution">
    <text evidence="1">The sequence shown here is derived from an EMBL/GenBank/DDBJ whole genome shotgun (WGS) entry which is preliminary data.</text>
</comment>
<keyword evidence="2" id="KW-1185">Reference proteome</keyword>
<evidence type="ECO:0000313" key="1">
    <source>
        <dbReference type="EMBL" id="KAK0660880.1"/>
    </source>
</evidence>
<dbReference type="Proteomes" id="UP001174997">
    <property type="component" value="Unassembled WGS sequence"/>
</dbReference>
<accession>A0AA39YZD4</accession>